<gene>
    <name evidence="1" type="ORF">ENT99_04795</name>
    <name evidence="2" type="ORF">ENU64_06650</name>
</gene>
<evidence type="ECO:0000313" key="2">
    <source>
        <dbReference type="EMBL" id="HGT99089.1"/>
    </source>
</evidence>
<dbReference type="EMBL" id="DTDH01000178">
    <property type="protein sequence ID" value="HGT99089.1"/>
    <property type="molecule type" value="Genomic_DNA"/>
</dbReference>
<sequence>MFGREIAPPIIVGMYRVNVDVLGDNVLYRRYRNEVIEKEVITKGVLKLLPMYPIYYPRFITRHILCEFFRPIYVPPMDNLSLYFYLPIDVAVYSYSGSSFVIIDIVPLHKLYKYTLYGPPSRYGDMSGLIARYCKTDVFLEKPRETDLGFCLSYLEVRNKLDRFAILSKLLLDSSPLSIFYEYGSWRCCTQRVIVTISSSSTAIVEYEKEPIESGYRAIDEPEEVKSPLISFRSDMLWGY</sequence>
<proteinExistence type="predicted"/>
<dbReference type="EMBL" id="DTAU01000098">
    <property type="protein sequence ID" value="HFQ79005.1"/>
    <property type="molecule type" value="Genomic_DNA"/>
</dbReference>
<comment type="caution">
    <text evidence="2">The sequence shown here is derived from an EMBL/GenBank/DDBJ whole genome shotgun (WGS) entry which is preliminary data.</text>
</comment>
<reference evidence="2" key="1">
    <citation type="journal article" date="2020" name="mSystems">
        <title>Genome- and Community-Level Interaction Insights into Carbon Utilization and Element Cycling Functions of Hydrothermarchaeota in Hydrothermal Sediment.</title>
        <authorList>
            <person name="Zhou Z."/>
            <person name="Liu Y."/>
            <person name="Xu W."/>
            <person name="Pan J."/>
            <person name="Luo Z.H."/>
            <person name="Li M."/>
        </authorList>
    </citation>
    <scope>NUCLEOTIDE SEQUENCE [LARGE SCALE GENOMIC DNA]</scope>
    <source>
        <strain evidence="1">SpSt-629</strain>
        <strain evidence="2">SpSt-688</strain>
    </source>
</reference>
<protein>
    <submittedName>
        <fullName evidence="2">DUF432 domain-containing protein</fullName>
    </submittedName>
</protein>
<dbReference type="InterPro" id="IPR007366">
    <property type="entry name" value="DUF432"/>
</dbReference>
<name>A0A7J3N051_9CREN</name>
<accession>A0A7J3N051</accession>
<organism evidence="2">
    <name type="scientific">Ignisphaera aggregans</name>
    <dbReference type="NCBI Taxonomy" id="334771"/>
    <lineage>
        <taxon>Archaea</taxon>
        <taxon>Thermoproteota</taxon>
        <taxon>Thermoprotei</taxon>
        <taxon>Desulfurococcales</taxon>
        <taxon>Desulfurococcaceae</taxon>
        <taxon>Ignisphaera</taxon>
    </lineage>
</organism>
<dbReference type="Pfam" id="PF04254">
    <property type="entry name" value="DUF432"/>
    <property type="match status" value="1"/>
</dbReference>
<dbReference type="AlphaFoldDB" id="A0A7J3N051"/>
<evidence type="ECO:0000313" key="1">
    <source>
        <dbReference type="EMBL" id="HFQ79005.1"/>
    </source>
</evidence>